<organism evidence="1 2">
    <name type="scientific">Chondrus crispus</name>
    <name type="common">Carrageen Irish moss</name>
    <name type="synonym">Polymorpha crispa</name>
    <dbReference type="NCBI Taxonomy" id="2769"/>
    <lineage>
        <taxon>Eukaryota</taxon>
        <taxon>Rhodophyta</taxon>
        <taxon>Florideophyceae</taxon>
        <taxon>Rhodymeniophycidae</taxon>
        <taxon>Gigartinales</taxon>
        <taxon>Gigartinaceae</taxon>
        <taxon>Chondrus</taxon>
    </lineage>
</organism>
<dbReference type="AlphaFoldDB" id="R7QS69"/>
<sequence>MSQPGLPRLQYPNLGKFECVRMGRLHVGIAMNSQE</sequence>
<protein>
    <submittedName>
        <fullName evidence="1">Uncharacterized protein</fullName>
    </submittedName>
</protein>
<dbReference type="RefSeq" id="XP_005710524.1">
    <property type="nucleotide sequence ID" value="XM_005710467.1"/>
</dbReference>
<accession>R7QS69</accession>
<dbReference type="Gramene" id="CDF40230">
    <property type="protein sequence ID" value="CDF40230"/>
    <property type="gene ID" value="CHC_T00007069001"/>
</dbReference>
<reference evidence="2" key="1">
    <citation type="journal article" date="2013" name="Proc. Natl. Acad. Sci. U.S.A.">
        <title>Genome structure and metabolic features in the red seaweed Chondrus crispus shed light on evolution of the Archaeplastida.</title>
        <authorList>
            <person name="Collen J."/>
            <person name="Porcel B."/>
            <person name="Carre W."/>
            <person name="Ball S.G."/>
            <person name="Chaparro C."/>
            <person name="Tonon T."/>
            <person name="Barbeyron T."/>
            <person name="Michel G."/>
            <person name="Noel B."/>
            <person name="Valentin K."/>
            <person name="Elias M."/>
            <person name="Artiguenave F."/>
            <person name="Arun A."/>
            <person name="Aury J.M."/>
            <person name="Barbosa-Neto J.F."/>
            <person name="Bothwell J.H."/>
            <person name="Bouget F.Y."/>
            <person name="Brillet L."/>
            <person name="Cabello-Hurtado F."/>
            <person name="Capella-Gutierrez S."/>
            <person name="Charrier B."/>
            <person name="Cladiere L."/>
            <person name="Cock J.M."/>
            <person name="Coelho S.M."/>
            <person name="Colleoni C."/>
            <person name="Czjzek M."/>
            <person name="Da Silva C."/>
            <person name="Delage L."/>
            <person name="Denoeud F."/>
            <person name="Deschamps P."/>
            <person name="Dittami S.M."/>
            <person name="Gabaldon T."/>
            <person name="Gachon C.M."/>
            <person name="Groisillier A."/>
            <person name="Herve C."/>
            <person name="Jabbari K."/>
            <person name="Katinka M."/>
            <person name="Kloareg B."/>
            <person name="Kowalczyk N."/>
            <person name="Labadie K."/>
            <person name="Leblanc C."/>
            <person name="Lopez P.J."/>
            <person name="McLachlan D.H."/>
            <person name="Meslet-Cladiere L."/>
            <person name="Moustafa A."/>
            <person name="Nehr Z."/>
            <person name="Nyvall Collen P."/>
            <person name="Panaud O."/>
            <person name="Partensky F."/>
            <person name="Poulain J."/>
            <person name="Rensing S.A."/>
            <person name="Rousvoal S."/>
            <person name="Samson G."/>
            <person name="Symeonidi A."/>
            <person name="Weissenbach J."/>
            <person name="Zambounis A."/>
            <person name="Wincker P."/>
            <person name="Boyen C."/>
        </authorList>
    </citation>
    <scope>NUCLEOTIDE SEQUENCE [LARGE SCALE GENOMIC DNA]</scope>
    <source>
        <strain evidence="2">cv. Stackhouse</strain>
    </source>
</reference>
<dbReference type="EMBL" id="HG002147">
    <property type="protein sequence ID" value="CDF40230.1"/>
    <property type="molecule type" value="Genomic_DNA"/>
</dbReference>
<dbReference type="KEGG" id="ccp:CHC_T00007069001"/>
<gene>
    <name evidence="1" type="ORF">CHC_T00007069001</name>
</gene>
<name>R7QS69_CHOCR</name>
<dbReference type="Proteomes" id="UP000012073">
    <property type="component" value="Unassembled WGS sequence"/>
</dbReference>
<dbReference type="GeneID" id="17318242"/>
<evidence type="ECO:0000313" key="1">
    <source>
        <dbReference type="EMBL" id="CDF40230.1"/>
    </source>
</evidence>
<keyword evidence="2" id="KW-1185">Reference proteome</keyword>
<proteinExistence type="predicted"/>
<evidence type="ECO:0000313" key="2">
    <source>
        <dbReference type="Proteomes" id="UP000012073"/>
    </source>
</evidence>